<gene>
    <name evidence="6" type="primary">fleS</name>
    <name evidence="6" type="ORF">GCM10025770_30520</name>
</gene>
<dbReference type="RefSeq" id="WP_345533961.1">
    <property type="nucleotide sequence ID" value="NZ_BAABLD010000011.1"/>
</dbReference>
<dbReference type="InterPro" id="IPR003594">
    <property type="entry name" value="HATPase_dom"/>
</dbReference>
<dbReference type="EMBL" id="BAABLD010000011">
    <property type="protein sequence ID" value="GAA5169225.1"/>
    <property type="molecule type" value="Genomic_DNA"/>
</dbReference>
<dbReference type="InterPro" id="IPR036097">
    <property type="entry name" value="HisK_dim/P_sf"/>
</dbReference>
<comment type="catalytic activity">
    <reaction evidence="1">
        <text>ATP + protein L-histidine = ADP + protein N-phospho-L-histidine.</text>
        <dbReference type="EC" id="2.7.13.3"/>
    </reaction>
</comment>
<name>A0ABP9QY57_9RHOO</name>
<dbReference type="SMART" id="SM00388">
    <property type="entry name" value="HisKA"/>
    <property type="match status" value="1"/>
</dbReference>
<dbReference type="InterPro" id="IPR003661">
    <property type="entry name" value="HisK_dim/P_dom"/>
</dbReference>
<dbReference type="Gene3D" id="1.10.287.130">
    <property type="match status" value="1"/>
</dbReference>
<dbReference type="InterPro" id="IPR035965">
    <property type="entry name" value="PAS-like_dom_sf"/>
</dbReference>
<dbReference type="CDD" id="cd00082">
    <property type="entry name" value="HisKA"/>
    <property type="match status" value="1"/>
</dbReference>
<dbReference type="Pfam" id="PF02518">
    <property type="entry name" value="HATPase_c"/>
    <property type="match status" value="1"/>
</dbReference>
<accession>A0ABP9QY57</accession>
<keyword evidence="6" id="KW-0808">Transferase</keyword>
<dbReference type="PROSITE" id="PS50109">
    <property type="entry name" value="HIS_KIN"/>
    <property type="match status" value="1"/>
</dbReference>
<dbReference type="Gene3D" id="3.30.450.20">
    <property type="entry name" value="PAS domain"/>
    <property type="match status" value="1"/>
</dbReference>
<dbReference type="InterPro" id="IPR004358">
    <property type="entry name" value="Sig_transdc_His_kin-like_C"/>
</dbReference>
<dbReference type="SUPFAM" id="SSF47384">
    <property type="entry name" value="Homodimeric domain of signal transducing histidine kinase"/>
    <property type="match status" value="1"/>
</dbReference>
<dbReference type="Gene3D" id="3.30.565.10">
    <property type="entry name" value="Histidine kinase-like ATPase, C-terminal domain"/>
    <property type="match status" value="1"/>
</dbReference>
<protein>
    <recommendedName>
        <fullName evidence="2">histidine kinase</fullName>
        <ecNumber evidence="2">2.7.13.3</ecNumber>
    </recommendedName>
</protein>
<feature type="domain" description="Histidine kinase" evidence="4">
    <location>
        <begin position="175"/>
        <end position="382"/>
    </location>
</feature>
<dbReference type="Proteomes" id="UP001500547">
    <property type="component" value="Unassembled WGS sequence"/>
</dbReference>
<keyword evidence="6" id="KW-0418">Kinase</keyword>
<organism evidence="6 7">
    <name type="scientific">Viridibacterium curvum</name>
    <dbReference type="NCBI Taxonomy" id="1101404"/>
    <lineage>
        <taxon>Bacteria</taxon>
        <taxon>Pseudomonadati</taxon>
        <taxon>Pseudomonadota</taxon>
        <taxon>Betaproteobacteria</taxon>
        <taxon>Rhodocyclales</taxon>
        <taxon>Rhodocyclaceae</taxon>
        <taxon>Viridibacterium</taxon>
    </lineage>
</organism>
<reference evidence="7" key="1">
    <citation type="journal article" date="2019" name="Int. J. Syst. Evol. Microbiol.">
        <title>The Global Catalogue of Microorganisms (GCM) 10K type strain sequencing project: providing services to taxonomists for standard genome sequencing and annotation.</title>
        <authorList>
            <consortium name="The Broad Institute Genomics Platform"/>
            <consortium name="The Broad Institute Genome Sequencing Center for Infectious Disease"/>
            <person name="Wu L."/>
            <person name="Ma J."/>
        </authorList>
    </citation>
    <scope>NUCLEOTIDE SEQUENCE [LARGE SCALE GENOMIC DNA]</scope>
    <source>
        <strain evidence="7">JCM 18715</strain>
    </source>
</reference>
<evidence type="ECO:0000259" key="5">
    <source>
        <dbReference type="PROSITE" id="PS50112"/>
    </source>
</evidence>
<dbReference type="Pfam" id="PF13188">
    <property type="entry name" value="PAS_8"/>
    <property type="match status" value="1"/>
</dbReference>
<dbReference type="EC" id="2.7.13.3" evidence="2"/>
<feature type="domain" description="PAS" evidence="5">
    <location>
        <begin position="54"/>
        <end position="90"/>
    </location>
</feature>
<sequence>MRTHSPFVMDSTPFANLDQPLDAARLAEAFQAFARASDELTVAYSGLQLQVGVLTERLDLLLAALPAGVVVVDQAGRVEQCNRAASSMLGEGLTGCDWQELAARLFESTDTPGEWALLPLPVDPALIRRVSIAATAQTASGGRIVLIHDVTEAWRMRVASSRNERLAAMGEMVASLAHQLRTPLAAALLYTGHLANASLAAEQRGSVADKALERLRHLQKLIDDMLIFARGEALGREQFGVCDLLAELAATIEPVAQGQGTEFQSDCAVPGEQIFGNRKEIAGALINLLENALQALGTAGRLRLSAGLDGEQVVLRVHDSGQGIPAELQARLFEPFYTTRANGTGLGLAIARGVARAHGGDISLVSSAAQGTEFSLRLPRVQGVGTTAPAKPLSSMTYQEVSS</sequence>
<dbReference type="CDD" id="cd00075">
    <property type="entry name" value="HATPase"/>
    <property type="match status" value="1"/>
</dbReference>
<dbReference type="InterPro" id="IPR036890">
    <property type="entry name" value="HATPase_C_sf"/>
</dbReference>
<dbReference type="GO" id="GO:0016301">
    <property type="term" value="F:kinase activity"/>
    <property type="evidence" value="ECO:0007669"/>
    <property type="project" value="UniProtKB-KW"/>
</dbReference>
<dbReference type="PRINTS" id="PR00344">
    <property type="entry name" value="BCTRLSENSOR"/>
</dbReference>
<evidence type="ECO:0000259" key="4">
    <source>
        <dbReference type="PROSITE" id="PS50109"/>
    </source>
</evidence>
<dbReference type="SUPFAM" id="SSF55874">
    <property type="entry name" value="ATPase domain of HSP90 chaperone/DNA topoisomerase II/histidine kinase"/>
    <property type="match status" value="1"/>
</dbReference>
<evidence type="ECO:0000256" key="2">
    <source>
        <dbReference type="ARBA" id="ARBA00012438"/>
    </source>
</evidence>
<evidence type="ECO:0000256" key="1">
    <source>
        <dbReference type="ARBA" id="ARBA00000085"/>
    </source>
</evidence>
<dbReference type="PANTHER" id="PTHR43065">
    <property type="entry name" value="SENSOR HISTIDINE KINASE"/>
    <property type="match status" value="1"/>
</dbReference>
<evidence type="ECO:0000256" key="3">
    <source>
        <dbReference type="ARBA" id="ARBA00022553"/>
    </source>
</evidence>
<dbReference type="InterPro" id="IPR005467">
    <property type="entry name" value="His_kinase_dom"/>
</dbReference>
<dbReference type="PROSITE" id="PS50112">
    <property type="entry name" value="PAS"/>
    <property type="match status" value="1"/>
</dbReference>
<dbReference type="Pfam" id="PF00512">
    <property type="entry name" value="HisKA"/>
    <property type="match status" value="1"/>
</dbReference>
<keyword evidence="3" id="KW-0597">Phosphoprotein</keyword>
<dbReference type="SMART" id="SM00091">
    <property type="entry name" value="PAS"/>
    <property type="match status" value="1"/>
</dbReference>
<keyword evidence="7" id="KW-1185">Reference proteome</keyword>
<proteinExistence type="predicted"/>
<evidence type="ECO:0000313" key="7">
    <source>
        <dbReference type="Proteomes" id="UP001500547"/>
    </source>
</evidence>
<comment type="caution">
    <text evidence="6">The sequence shown here is derived from an EMBL/GenBank/DDBJ whole genome shotgun (WGS) entry which is preliminary data.</text>
</comment>
<evidence type="ECO:0000313" key="6">
    <source>
        <dbReference type="EMBL" id="GAA5169225.1"/>
    </source>
</evidence>
<dbReference type="InterPro" id="IPR000014">
    <property type="entry name" value="PAS"/>
</dbReference>
<dbReference type="PANTHER" id="PTHR43065:SF29">
    <property type="entry name" value="SENSOR PROTEIN KINASE FLES"/>
    <property type="match status" value="1"/>
</dbReference>
<dbReference type="SUPFAM" id="SSF55785">
    <property type="entry name" value="PYP-like sensor domain (PAS domain)"/>
    <property type="match status" value="1"/>
</dbReference>
<dbReference type="SMART" id="SM00387">
    <property type="entry name" value="HATPase_c"/>
    <property type="match status" value="1"/>
</dbReference>